<dbReference type="InterPro" id="IPR000858">
    <property type="entry name" value="S_locus_glycoprot_dom"/>
</dbReference>
<evidence type="ECO:0000256" key="2">
    <source>
        <dbReference type="ARBA" id="ARBA00004479"/>
    </source>
</evidence>
<dbReference type="GO" id="GO:0016020">
    <property type="term" value="C:membrane"/>
    <property type="evidence" value="ECO:0007669"/>
    <property type="project" value="UniProtKB-SubCell"/>
</dbReference>
<dbReference type="SMART" id="SM00108">
    <property type="entry name" value="B_lectin"/>
    <property type="match status" value="1"/>
</dbReference>
<dbReference type="GO" id="GO:0051707">
    <property type="term" value="P:response to other organism"/>
    <property type="evidence" value="ECO:0007669"/>
    <property type="project" value="UniProtKB-ARBA"/>
</dbReference>
<keyword evidence="9" id="KW-1133">Transmembrane helix</keyword>
<comment type="catalytic activity">
    <reaction evidence="8">
        <text>L-seryl-[protein] + ATP = O-phospho-L-seryl-[protein] + ADP + H(+)</text>
        <dbReference type="Rhea" id="RHEA:17989"/>
        <dbReference type="Rhea" id="RHEA-COMP:9863"/>
        <dbReference type="Rhea" id="RHEA-COMP:11604"/>
        <dbReference type="ChEBI" id="CHEBI:15378"/>
        <dbReference type="ChEBI" id="CHEBI:29999"/>
        <dbReference type="ChEBI" id="CHEBI:30616"/>
        <dbReference type="ChEBI" id="CHEBI:83421"/>
        <dbReference type="ChEBI" id="CHEBI:456216"/>
        <dbReference type="EC" id="2.7.11.1"/>
    </reaction>
</comment>
<dbReference type="AlphaFoldDB" id="A0A9Q0HH59"/>
<feature type="transmembrane region" description="Helical" evidence="9">
    <location>
        <begin position="17"/>
        <end position="37"/>
    </location>
</feature>
<dbReference type="EMBL" id="JAMQYH010000005">
    <property type="protein sequence ID" value="KAJ1686293.1"/>
    <property type="molecule type" value="Genomic_DNA"/>
</dbReference>
<feature type="domain" description="Bulb-type lectin" evidence="10">
    <location>
        <begin position="49"/>
        <end position="166"/>
    </location>
</feature>
<evidence type="ECO:0000313" key="13">
    <source>
        <dbReference type="Proteomes" id="UP001151287"/>
    </source>
</evidence>
<dbReference type="GO" id="GO:0004674">
    <property type="term" value="F:protein serine/threonine kinase activity"/>
    <property type="evidence" value="ECO:0007669"/>
    <property type="project" value="UniProtKB-EC"/>
</dbReference>
<dbReference type="Pfam" id="PF00954">
    <property type="entry name" value="S_locus_glycop"/>
    <property type="match status" value="1"/>
</dbReference>
<feature type="domain" description="Apple" evidence="11">
    <location>
        <begin position="334"/>
        <end position="415"/>
    </location>
</feature>
<dbReference type="PROSITE" id="PS50927">
    <property type="entry name" value="BULB_LECTIN"/>
    <property type="match status" value="1"/>
</dbReference>
<evidence type="ECO:0000256" key="5">
    <source>
        <dbReference type="ARBA" id="ARBA00023157"/>
    </source>
</evidence>
<evidence type="ECO:0000256" key="6">
    <source>
        <dbReference type="ARBA" id="ARBA00023170"/>
    </source>
</evidence>
<dbReference type="SUPFAM" id="SSF51110">
    <property type="entry name" value="alpha-D-mannose-specific plant lectins"/>
    <property type="match status" value="1"/>
</dbReference>
<evidence type="ECO:0000256" key="1">
    <source>
        <dbReference type="ARBA" id="ARBA00003061"/>
    </source>
</evidence>
<feature type="transmembrane region" description="Helical" evidence="9">
    <location>
        <begin position="430"/>
        <end position="451"/>
    </location>
</feature>
<dbReference type="Proteomes" id="UP001151287">
    <property type="component" value="Unassembled WGS sequence"/>
</dbReference>
<evidence type="ECO:0000256" key="4">
    <source>
        <dbReference type="ARBA" id="ARBA00022729"/>
    </source>
</evidence>
<keyword evidence="13" id="KW-1185">Reference proteome</keyword>
<dbReference type="InterPro" id="IPR001480">
    <property type="entry name" value="Bulb-type_lectin_dom"/>
</dbReference>
<dbReference type="InterPro" id="IPR003609">
    <property type="entry name" value="Pan_app"/>
</dbReference>
<evidence type="ECO:0000259" key="10">
    <source>
        <dbReference type="PROSITE" id="PS50927"/>
    </source>
</evidence>
<keyword evidence="4" id="KW-0732">Signal</keyword>
<evidence type="ECO:0000256" key="9">
    <source>
        <dbReference type="SAM" id="Phobius"/>
    </source>
</evidence>
<keyword evidence="5" id="KW-1015">Disulfide bond</keyword>
<dbReference type="Pfam" id="PF00024">
    <property type="entry name" value="PAN_1"/>
    <property type="match status" value="1"/>
</dbReference>
<name>A0A9Q0HH59_9POAL</name>
<evidence type="ECO:0000256" key="3">
    <source>
        <dbReference type="ARBA" id="ARBA00012513"/>
    </source>
</evidence>
<organism evidence="12 13">
    <name type="scientific">Rhynchospora breviuscula</name>
    <dbReference type="NCBI Taxonomy" id="2022672"/>
    <lineage>
        <taxon>Eukaryota</taxon>
        <taxon>Viridiplantae</taxon>
        <taxon>Streptophyta</taxon>
        <taxon>Embryophyta</taxon>
        <taxon>Tracheophyta</taxon>
        <taxon>Spermatophyta</taxon>
        <taxon>Magnoliopsida</taxon>
        <taxon>Liliopsida</taxon>
        <taxon>Poales</taxon>
        <taxon>Cyperaceae</taxon>
        <taxon>Cyperoideae</taxon>
        <taxon>Rhynchosporeae</taxon>
        <taxon>Rhynchospora</taxon>
    </lineage>
</organism>
<evidence type="ECO:0000259" key="11">
    <source>
        <dbReference type="PROSITE" id="PS50948"/>
    </source>
</evidence>
<dbReference type="InterPro" id="IPR036426">
    <property type="entry name" value="Bulb-type_lectin_dom_sf"/>
</dbReference>
<protein>
    <recommendedName>
        <fullName evidence="3">non-specific serine/threonine protein kinase</fullName>
        <ecNumber evidence="3">2.7.11.1</ecNumber>
    </recommendedName>
</protein>
<dbReference type="SUPFAM" id="SSF57414">
    <property type="entry name" value="Hairpin loop containing domain-like"/>
    <property type="match status" value="1"/>
</dbReference>
<evidence type="ECO:0000256" key="7">
    <source>
        <dbReference type="ARBA" id="ARBA00047899"/>
    </source>
</evidence>
<sequence length="483" mass="53423">MPINYKMTITEKKGSQLSYAFFVFYTLAIQAFIHPAAGTSIETTEIRKGFSATPGHVNSEFQYLLADPTGLFAFGFMRVGPTKLNLAVVHLPSSLPVWSAIPSNLANWGLSTTLSFDGNLVLTDKSIHDGVLWSSNSTGGDFLVLRNTSNLQILSSSDENSAVWQSFDHPSDTLVQGQNFTSMTSLTTPDSRYALRIIGTHIGLYMEFGGRHEINYWRHSPFGAKGAIIYGIVQPLGFFGFYNADSSKAELLPFDSFDRGYLGLHRVTIQNDGNLHAYFWDNNKWDLVYTAVTEPCGLPGICGAYGLCLPGKPSCFCMVNGTDGCLQTDSGDFCSKEYNDFSVVRRSGVTVEYNELMLSARVQSLAECEKICERNCTCWGALFSKTTNVCYLMDYPIQTVEASGDTHQGYFKVRQQGGGGSAERHRTATAVSVIFTLVFAGFALYGGYWCWDKRRSNLLRLQLAGSSQEMTQTPFKDLRSMNT</sequence>
<comment type="function">
    <text evidence="1">Involved in sporophytic self-incompatibility system (the inability of flowering plants to achieve self-fertilization).</text>
</comment>
<evidence type="ECO:0000256" key="8">
    <source>
        <dbReference type="ARBA" id="ARBA00048679"/>
    </source>
</evidence>
<reference evidence="12" key="1">
    <citation type="journal article" date="2022" name="Cell">
        <title>Repeat-based holocentromeres influence genome architecture and karyotype evolution.</title>
        <authorList>
            <person name="Hofstatter P.G."/>
            <person name="Thangavel G."/>
            <person name="Lux T."/>
            <person name="Neumann P."/>
            <person name="Vondrak T."/>
            <person name="Novak P."/>
            <person name="Zhang M."/>
            <person name="Costa L."/>
            <person name="Castellani M."/>
            <person name="Scott A."/>
            <person name="Toegelov H."/>
            <person name="Fuchs J."/>
            <person name="Mata-Sucre Y."/>
            <person name="Dias Y."/>
            <person name="Vanzela A.L.L."/>
            <person name="Huettel B."/>
            <person name="Almeida C.C.S."/>
            <person name="Simkova H."/>
            <person name="Souza G."/>
            <person name="Pedrosa-Harand A."/>
            <person name="Macas J."/>
            <person name="Mayer K.F.X."/>
            <person name="Houben A."/>
            <person name="Marques A."/>
        </authorList>
    </citation>
    <scope>NUCLEOTIDE SEQUENCE</scope>
    <source>
        <strain evidence="12">RhyBre1mFocal</strain>
    </source>
</reference>
<dbReference type="PANTHER" id="PTHR32444">
    <property type="entry name" value="BULB-TYPE LECTIN DOMAIN-CONTAINING PROTEIN"/>
    <property type="match status" value="1"/>
</dbReference>
<dbReference type="OrthoDB" id="590879at2759"/>
<dbReference type="Pfam" id="PF01453">
    <property type="entry name" value="B_lectin"/>
    <property type="match status" value="1"/>
</dbReference>
<comment type="catalytic activity">
    <reaction evidence="7">
        <text>L-threonyl-[protein] + ATP = O-phospho-L-threonyl-[protein] + ADP + H(+)</text>
        <dbReference type="Rhea" id="RHEA:46608"/>
        <dbReference type="Rhea" id="RHEA-COMP:11060"/>
        <dbReference type="Rhea" id="RHEA-COMP:11605"/>
        <dbReference type="ChEBI" id="CHEBI:15378"/>
        <dbReference type="ChEBI" id="CHEBI:30013"/>
        <dbReference type="ChEBI" id="CHEBI:30616"/>
        <dbReference type="ChEBI" id="CHEBI:61977"/>
        <dbReference type="ChEBI" id="CHEBI:456216"/>
        <dbReference type="EC" id="2.7.11.1"/>
    </reaction>
</comment>
<comment type="caution">
    <text evidence="12">The sequence shown here is derived from an EMBL/GenBank/DDBJ whole genome shotgun (WGS) entry which is preliminary data.</text>
</comment>
<dbReference type="InterPro" id="IPR035446">
    <property type="entry name" value="SLSG/EP1"/>
</dbReference>
<dbReference type="PROSITE" id="PS50948">
    <property type="entry name" value="PAN"/>
    <property type="match status" value="1"/>
</dbReference>
<dbReference type="GO" id="GO:0048544">
    <property type="term" value="P:recognition of pollen"/>
    <property type="evidence" value="ECO:0007669"/>
    <property type="project" value="InterPro"/>
</dbReference>
<keyword evidence="6" id="KW-0675">Receptor</keyword>
<dbReference type="PIRSF" id="PIRSF002686">
    <property type="entry name" value="SLG"/>
    <property type="match status" value="1"/>
</dbReference>
<keyword evidence="9" id="KW-0812">Transmembrane</keyword>
<accession>A0A9Q0HH59</accession>
<keyword evidence="9" id="KW-0472">Membrane</keyword>
<gene>
    <name evidence="12" type="ORF">LUZ63_017683</name>
</gene>
<dbReference type="Gene3D" id="2.90.10.30">
    <property type="match status" value="1"/>
</dbReference>
<evidence type="ECO:0000313" key="12">
    <source>
        <dbReference type="EMBL" id="KAJ1686293.1"/>
    </source>
</evidence>
<proteinExistence type="predicted"/>
<comment type="subcellular location">
    <subcellularLocation>
        <location evidence="2">Membrane</location>
        <topology evidence="2">Single-pass type I membrane protein</topology>
    </subcellularLocation>
</comment>
<dbReference type="EC" id="2.7.11.1" evidence="3"/>
<dbReference type="PANTHER" id="PTHR32444:SF108">
    <property type="entry name" value="OS02G0527900 PROTEIN"/>
    <property type="match status" value="1"/>
</dbReference>